<keyword evidence="3" id="KW-0337">GPI-anchor biosynthesis</keyword>
<feature type="transmembrane region" description="Helical" evidence="10">
    <location>
        <begin position="280"/>
        <end position="301"/>
    </location>
</feature>
<dbReference type="PANTHER" id="PTHR12468">
    <property type="entry name" value="GPI MANNOSYLTRANSFERASE 2"/>
    <property type="match status" value="1"/>
</dbReference>
<keyword evidence="8 10" id="KW-1133">Transmembrane helix</keyword>
<evidence type="ECO:0000256" key="8">
    <source>
        <dbReference type="ARBA" id="ARBA00022989"/>
    </source>
</evidence>
<reference evidence="11 12" key="1">
    <citation type="journal article" date="2014" name="Int. J. Syst. Evol. Microbiol.">
        <title>Description of Galbitalea soli gen. nov., sp. nov., and Frondihabitans sucicola sp. nov.</title>
        <authorList>
            <person name="Kim S.J."/>
            <person name="Lim J.M."/>
            <person name="Ahn J.H."/>
            <person name="Weon H.Y."/>
            <person name="Hamada M."/>
            <person name="Suzuki K."/>
            <person name="Ahn T.Y."/>
            <person name="Kwon S.W."/>
        </authorList>
    </citation>
    <scope>NUCLEOTIDE SEQUENCE [LARGE SCALE GENOMIC DNA]</scope>
    <source>
        <strain evidence="11 12">NBRC 108727</strain>
    </source>
</reference>
<comment type="pathway">
    <text evidence="2">Glycolipid biosynthesis; glycosylphosphatidylinositol-anchor biosynthesis.</text>
</comment>
<evidence type="ECO:0000256" key="1">
    <source>
        <dbReference type="ARBA" id="ARBA00004477"/>
    </source>
</evidence>
<evidence type="ECO:0000256" key="2">
    <source>
        <dbReference type="ARBA" id="ARBA00004687"/>
    </source>
</evidence>
<comment type="subcellular location">
    <subcellularLocation>
        <location evidence="1">Endoplasmic reticulum membrane</location>
        <topology evidence="1">Multi-pass membrane protein</topology>
    </subcellularLocation>
</comment>
<evidence type="ECO:0000256" key="6">
    <source>
        <dbReference type="ARBA" id="ARBA00022692"/>
    </source>
</evidence>
<evidence type="ECO:0000256" key="5">
    <source>
        <dbReference type="ARBA" id="ARBA00022679"/>
    </source>
</evidence>
<feature type="transmembrane region" description="Helical" evidence="10">
    <location>
        <begin position="168"/>
        <end position="201"/>
    </location>
</feature>
<keyword evidence="9 10" id="KW-0472">Membrane</keyword>
<gene>
    <name evidence="11" type="ORF">G3T37_04495</name>
</gene>
<dbReference type="GO" id="GO:0031501">
    <property type="term" value="C:mannosyltransferase complex"/>
    <property type="evidence" value="ECO:0007669"/>
    <property type="project" value="TreeGrafter"/>
</dbReference>
<dbReference type="AlphaFoldDB" id="A0A7C9PMB0"/>
<keyword evidence="7" id="KW-0256">Endoplasmic reticulum</keyword>
<accession>A0A7C9PMB0</accession>
<evidence type="ECO:0000256" key="3">
    <source>
        <dbReference type="ARBA" id="ARBA00022502"/>
    </source>
</evidence>
<evidence type="ECO:0000313" key="11">
    <source>
        <dbReference type="EMBL" id="NEM90608.1"/>
    </source>
</evidence>
<evidence type="ECO:0008006" key="13">
    <source>
        <dbReference type="Google" id="ProtNLM"/>
    </source>
</evidence>
<evidence type="ECO:0000313" key="12">
    <source>
        <dbReference type="Proteomes" id="UP000479756"/>
    </source>
</evidence>
<dbReference type="GO" id="GO:0004376">
    <property type="term" value="F:GPI mannosyltransferase activity"/>
    <property type="evidence" value="ECO:0007669"/>
    <property type="project" value="InterPro"/>
</dbReference>
<dbReference type="EMBL" id="JAAGWZ010000001">
    <property type="protein sequence ID" value="NEM90608.1"/>
    <property type="molecule type" value="Genomic_DNA"/>
</dbReference>
<keyword evidence="5" id="KW-0808">Transferase</keyword>
<organism evidence="11 12">
    <name type="scientific">Galbitalea soli</name>
    <dbReference type="NCBI Taxonomy" id="1268042"/>
    <lineage>
        <taxon>Bacteria</taxon>
        <taxon>Bacillati</taxon>
        <taxon>Actinomycetota</taxon>
        <taxon>Actinomycetes</taxon>
        <taxon>Micrococcales</taxon>
        <taxon>Microbacteriaceae</taxon>
        <taxon>Galbitalea</taxon>
    </lineage>
</organism>
<keyword evidence="4" id="KW-0328">Glycosyltransferase</keyword>
<feature type="transmembrane region" description="Helical" evidence="10">
    <location>
        <begin position="213"/>
        <end position="233"/>
    </location>
</feature>
<comment type="caution">
    <text evidence="11">The sequence shown here is derived from an EMBL/GenBank/DDBJ whole genome shotgun (WGS) entry which is preliminary data.</text>
</comment>
<dbReference type="Proteomes" id="UP000479756">
    <property type="component" value="Unassembled WGS sequence"/>
</dbReference>
<evidence type="ECO:0000256" key="9">
    <source>
        <dbReference type="ARBA" id="ARBA00023136"/>
    </source>
</evidence>
<keyword evidence="12" id="KW-1185">Reference proteome</keyword>
<dbReference type="GO" id="GO:0000009">
    <property type="term" value="F:alpha-1,6-mannosyltransferase activity"/>
    <property type="evidence" value="ECO:0007669"/>
    <property type="project" value="InterPro"/>
</dbReference>
<dbReference type="PANTHER" id="PTHR12468:SF2">
    <property type="entry name" value="GPI MANNOSYLTRANSFERASE 2"/>
    <property type="match status" value="1"/>
</dbReference>
<feature type="transmembrane region" description="Helical" evidence="10">
    <location>
        <begin position="92"/>
        <end position="114"/>
    </location>
</feature>
<evidence type="ECO:0000256" key="7">
    <source>
        <dbReference type="ARBA" id="ARBA00022824"/>
    </source>
</evidence>
<feature type="transmembrane region" description="Helical" evidence="10">
    <location>
        <begin position="126"/>
        <end position="148"/>
    </location>
</feature>
<dbReference type="GO" id="GO:0006506">
    <property type="term" value="P:GPI anchor biosynthetic process"/>
    <property type="evidence" value="ECO:0007669"/>
    <property type="project" value="UniProtKB-KW"/>
</dbReference>
<dbReference type="GO" id="GO:0016020">
    <property type="term" value="C:membrane"/>
    <property type="evidence" value="ECO:0007669"/>
    <property type="project" value="GOC"/>
</dbReference>
<feature type="transmembrane region" description="Helical" evidence="10">
    <location>
        <begin position="353"/>
        <end position="374"/>
    </location>
</feature>
<evidence type="ECO:0000256" key="10">
    <source>
        <dbReference type="SAM" id="Phobius"/>
    </source>
</evidence>
<evidence type="ECO:0000256" key="4">
    <source>
        <dbReference type="ARBA" id="ARBA00022676"/>
    </source>
</evidence>
<protein>
    <recommendedName>
        <fullName evidence="13">Integral membrane protein</fullName>
    </recommendedName>
</protein>
<name>A0A7C9PMB0_9MICO</name>
<keyword evidence="6 10" id="KW-0812">Transmembrane</keyword>
<feature type="transmembrane region" description="Helical" evidence="10">
    <location>
        <begin position="308"/>
        <end position="324"/>
    </location>
</feature>
<dbReference type="InterPro" id="IPR007315">
    <property type="entry name" value="PIG-V/Gpi18"/>
</dbReference>
<proteinExistence type="predicted"/>
<sequence length="381" mass="42070">MQVLLLFVASRIVSTGILLVFAAIQPASFWAGAHPDYFSFAGFWDAGWYRYVAQGGYPATLPLTADGHINQNAWAFLPAYPVLVDLLTAHTIGLFFVVGSIVSALFLLGSALLFRQLLVPRVDPGQAMFAVALLLFAPLSPIFQVAYAESMQLFFLMGALLFLQRRRYGLMMVFVAVMSFTRPTGLPFALALGLYAIARWLRRAEDPFPPREVRATVLATLGSAALGYAWPAIAGLATGVPNAYTATELSWRQPYVGWTELVPFTPWIQGANWWIPQQPWGIVLLVVLIAGFAGALLLPAVRRLGPELRIWTASWVIYLLAVFFPQSSVFRLLIPAFPLLGAIAAPRSRAYRAGMIVLATLGQIAWVYACYWYDGYDWTPP</sequence>